<name>A0A4C1W5W9_EUMVA</name>
<evidence type="ECO:0000313" key="2">
    <source>
        <dbReference type="Proteomes" id="UP000299102"/>
    </source>
</evidence>
<protein>
    <submittedName>
        <fullName evidence="1">Uncharacterized protein</fullName>
    </submittedName>
</protein>
<dbReference type="Proteomes" id="UP000299102">
    <property type="component" value="Unassembled WGS sequence"/>
</dbReference>
<evidence type="ECO:0000313" key="1">
    <source>
        <dbReference type="EMBL" id="GBP46738.1"/>
    </source>
</evidence>
<organism evidence="1 2">
    <name type="scientific">Eumeta variegata</name>
    <name type="common">Bagworm moth</name>
    <name type="synonym">Eumeta japonica</name>
    <dbReference type="NCBI Taxonomy" id="151549"/>
    <lineage>
        <taxon>Eukaryota</taxon>
        <taxon>Metazoa</taxon>
        <taxon>Ecdysozoa</taxon>
        <taxon>Arthropoda</taxon>
        <taxon>Hexapoda</taxon>
        <taxon>Insecta</taxon>
        <taxon>Pterygota</taxon>
        <taxon>Neoptera</taxon>
        <taxon>Endopterygota</taxon>
        <taxon>Lepidoptera</taxon>
        <taxon>Glossata</taxon>
        <taxon>Ditrysia</taxon>
        <taxon>Tineoidea</taxon>
        <taxon>Psychidae</taxon>
        <taxon>Oiketicinae</taxon>
        <taxon>Eumeta</taxon>
    </lineage>
</organism>
<proteinExistence type="predicted"/>
<keyword evidence="2" id="KW-1185">Reference proteome</keyword>
<gene>
    <name evidence="1" type="ORF">EVAR_86991_1</name>
</gene>
<dbReference type="EMBL" id="BGZK01000488">
    <property type="protein sequence ID" value="GBP46738.1"/>
    <property type="molecule type" value="Genomic_DNA"/>
</dbReference>
<reference evidence="1 2" key="1">
    <citation type="journal article" date="2019" name="Commun. Biol.">
        <title>The bagworm genome reveals a unique fibroin gene that provides high tensile strength.</title>
        <authorList>
            <person name="Kono N."/>
            <person name="Nakamura H."/>
            <person name="Ohtoshi R."/>
            <person name="Tomita M."/>
            <person name="Numata K."/>
            <person name="Arakawa K."/>
        </authorList>
    </citation>
    <scope>NUCLEOTIDE SEQUENCE [LARGE SCALE GENOMIC DNA]</scope>
</reference>
<accession>A0A4C1W5W9</accession>
<comment type="caution">
    <text evidence="1">The sequence shown here is derived from an EMBL/GenBank/DDBJ whole genome shotgun (WGS) entry which is preliminary data.</text>
</comment>
<sequence length="174" mass="19664">MERCELIAHSTSGGAPAVPRFQVWRGEKCPRGNCCLVEAFGPFIALSSSLCTLPVPAQRYRLVDEHQTQPKWMRKQHNNDIYGGTHSTLRSQTKLRGLIANEIVNLNRPECSLPKRLPPSRRDYRTNTAEVVLATPARVLDALSAHTQIDRKHFMASGSEHRKSPYRYRSASKL</sequence>
<dbReference type="AlphaFoldDB" id="A0A4C1W5W9"/>